<name>A0ACA9YDA4_9ASCO</name>
<dbReference type="EMBL" id="CALSDN010000012">
    <property type="protein sequence ID" value="CAH6723037.1"/>
    <property type="molecule type" value="Genomic_DNA"/>
</dbReference>
<reference evidence="1" key="1">
    <citation type="submission" date="2022-06" db="EMBL/GenBank/DDBJ databases">
        <authorList>
            <person name="Legras J.-L."/>
            <person name="Devillers H."/>
            <person name="Grondin C."/>
        </authorList>
    </citation>
    <scope>NUCLEOTIDE SEQUENCE</scope>
    <source>
        <strain evidence="1">CLIB 1444</strain>
    </source>
</reference>
<gene>
    <name evidence="1" type="ORF">CLIB1444_12S02828</name>
</gene>
<keyword evidence="2" id="KW-1185">Reference proteome</keyword>
<sequence>MSLTARRTFFQGFFKNWSRKSIYPPSSDLITTNNRLYPYYFSSHNDLQDIINIKQSLLLHFTVQADPQYNKSTELLFDILASKDKYPLDSYKYPVHLANISCDSFESKDLMLTYGVNKLPTLVRLHKQIPVDIYSPGKEFNEDELLDWLKKIEE</sequence>
<accession>A0ACA9YDA4</accession>
<dbReference type="Proteomes" id="UP001152531">
    <property type="component" value="Unassembled WGS sequence"/>
</dbReference>
<organism evidence="1 2">
    <name type="scientific">[Candida] jaroonii</name>
    <dbReference type="NCBI Taxonomy" id="467808"/>
    <lineage>
        <taxon>Eukaryota</taxon>
        <taxon>Fungi</taxon>
        <taxon>Dikarya</taxon>
        <taxon>Ascomycota</taxon>
        <taxon>Saccharomycotina</taxon>
        <taxon>Pichiomycetes</taxon>
        <taxon>Debaryomycetaceae</taxon>
        <taxon>Yamadazyma</taxon>
    </lineage>
</organism>
<comment type="caution">
    <text evidence="1">The sequence shown here is derived from an EMBL/GenBank/DDBJ whole genome shotgun (WGS) entry which is preliminary data.</text>
</comment>
<proteinExistence type="predicted"/>
<evidence type="ECO:0000313" key="2">
    <source>
        <dbReference type="Proteomes" id="UP001152531"/>
    </source>
</evidence>
<protein>
    <submittedName>
        <fullName evidence="1">Uncharacterized protein</fullName>
    </submittedName>
</protein>
<evidence type="ECO:0000313" key="1">
    <source>
        <dbReference type="EMBL" id="CAH6723037.1"/>
    </source>
</evidence>